<keyword evidence="1" id="KW-0732">Signal</keyword>
<protein>
    <submittedName>
        <fullName evidence="2">Uncharacterized protein</fullName>
    </submittedName>
</protein>
<evidence type="ECO:0000313" key="2">
    <source>
        <dbReference type="EMBL" id="KZA96794.1"/>
    </source>
</evidence>
<sequence length="110" mass="12114">MRMILAAIGMALATAAHAHHAPSGFTYEPYCCNGDGDSGDCQSISPKTVRPREDGYEVTLLPGDHKLATRMHVFLIPQAETRESPDDSYHLCLFPNEDTVRCFYAPPLGF</sequence>
<dbReference type="RefSeq" id="WP_062945184.1">
    <property type="nucleotide sequence ID" value="NZ_CP171844.1"/>
</dbReference>
<proteinExistence type="predicted"/>
<comment type="caution">
    <text evidence="2">The sequence shown here is derived from an EMBL/GenBank/DDBJ whole genome shotgun (WGS) entry which is preliminary data.</text>
</comment>
<name>A0A154I8A4_RHILE</name>
<feature type="chain" id="PRO_5007595892" evidence="1">
    <location>
        <begin position="19"/>
        <end position="110"/>
    </location>
</feature>
<evidence type="ECO:0000256" key="1">
    <source>
        <dbReference type="SAM" id="SignalP"/>
    </source>
</evidence>
<accession>A0A154I8A4</accession>
<gene>
    <name evidence="2" type="ORF">A4A59_34360</name>
</gene>
<dbReference type="EMBL" id="LVYU01000151">
    <property type="protein sequence ID" value="KZA96794.1"/>
    <property type="molecule type" value="Genomic_DNA"/>
</dbReference>
<organism evidence="2">
    <name type="scientific">Rhizobium leguminosarum</name>
    <dbReference type="NCBI Taxonomy" id="384"/>
    <lineage>
        <taxon>Bacteria</taxon>
        <taxon>Pseudomonadati</taxon>
        <taxon>Pseudomonadota</taxon>
        <taxon>Alphaproteobacteria</taxon>
        <taxon>Hyphomicrobiales</taxon>
        <taxon>Rhizobiaceae</taxon>
        <taxon>Rhizobium/Agrobacterium group</taxon>
        <taxon>Rhizobium</taxon>
    </lineage>
</organism>
<dbReference type="AlphaFoldDB" id="A0A154I8A4"/>
<reference evidence="2" key="1">
    <citation type="submission" date="2016-03" db="EMBL/GenBank/DDBJ databases">
        <title>Microsymbionts genomes from the relict species Vavilovia formosa.</title>
        <authorList>
            <person name="Chirak E."/>
            <person name="Kimeklis A."/>
            <person name="Kopat V."/>
            <person name="Andronov E."/>
        </authorList>
    </citation>
    <scope>NUCLEOTIDE SEQUENCE [LARGE SCALE GENOMIC DNA]</scope>
    <source>
        <strain evidence="2">Vaf12</strain>
    </source>
</reference>
<feature type="signal peptide" evidence="1">
    <location>
        <begin position="1"/>
        <end position="18"/>
    </location>
</feature>